<evidence type="ECO:0000313" key="2">
    <source>
        <dbReference type="EMBL" id="SDG96704.1"/>
    </source>
</evidence>
<feature type="transmembrane region" description="Helical" evidence="1">
    <location>
        <begin position="48"/>
        <end position="77"/>
    </location>
</feature>
<dbReference type="EMBL" id="FNDD01000005">
    <property type="protein sequence ID" value="SDG96704.1"/>
    <property type="molecule type" value="Genomic_DNA"/>
</dbReference>
<feature type="transmembrane region" description="Helical" evidence="1">
    <location>
        <begin position="6"/>
        <end position="27"/>
    </location>
</feature>
<organism evidence="2 3">
    <name type="scientific">Vibrio xiamenensis</name>
    <dbReference type="NCBI Taxonomy" id="861298"/>
    <lineage>
        <taxon>Bacteria</taxon>
        <taxon>Pseudomonadati</taxon>
        <taxon>Pseudomonadota</taxon>
        <taxon>Gammaproteobacteria</taxon>
        <taxon>Vibrionales</taxon>
        <taxon>Vibrionaceae</taxon>
        <taxon>Vibrio</taxon>
    </lineage>
</organism>
<accession>A0A1G7YJY7</accession>
<keyword evidence="1" id="KW-0812">Transmembrane</keyword>
<protein>
    <submittedName>
        <fullName evidence="2">Uncharacterized protein</fullName>
    </submittedName>
</protein>
<name>A0A1G7YJY7_9VIBR</name>
<dbReference type="AlphaFoldDB" id="A0A1G7YJY7"/>
<evidence type="ECO:0000313" key="3">
    <source>
        <dbReference type="Proteomes" id="UP000198854"/>
    </source>
</evidence>
<gene>
    <name evidence="2" type="ORF">SAMN04488136_105175</name>
</gene>
<keyword evidence="1" id="KW-0472">Membrane</keyword>
<keyword evidence="1" id="KW-1133">Transmembrane helix</keyword>
<keyword evidence="3" id="KW-1185">Reference proteome</keyword>
<proteinExistence type="predicted"/>
<dbReference type="Proteomes" id="UP000198854">
    <property type="component" value="Unassembled WGS sequence"/>
</dbReference>
<evidence type="ECO:0000256" key="1">
    <source>
        <dbReference type="SAM" id="Phobius"/>
    </source>
</evidence>
<reference evidence="2 3" key="1">
    <citation type="submission" date="2016-10" db="EMBL/GenBank/DDBJ databases">
        <authorList>
            <person name="de Groot N.N."/>
        </authorList>
    </citation>
    <scope>NUCLEOTIDE SEQUENCE [LARGE SCALE GENOMIC DNA]</scope>
    <source>
        <strain evidence="2 3">CGMCC 1.10228</strain>
    </source>
</reference>
<dbReference type="RefSeq" id="WP_093271060.1">
    <property type="nucleotide sequence ID" value="NZ_FNDD01000005.1"/>
</dbReference>
<sequence>MFDDVMITLSWMLLGMLFIYPFALAVLQDVGSSKEHREKRRRVKRFNFVYLLLFSLLVILYVDGELIGIGNVSYYAWLVP</sequence>